<evidence type="ECO:0000313" key="7">
    <source>
        <dbReference type="EMBL" id="AIE96382.1"/>
    </source>
</evidence>
<dbReference type="InterPro" id="IPR008915">
    <property type="entry name" value="Peptidase_M50"/>
</dbReference>
<comment type="subcellular location">
    <subcellularLocation>
        <location evidence="1">Membrane</location>
        <topology evidence="1">Multi-pass membrane protein</topology>
    </subcellularLocation>
</comment>
<protein>
    <submittedName>
        <fullName evidence="7">Putative membrane-associated protease</fullName>
    </submittedName>
</protein>
<evidence type="ECO:0000256" key="5">
    <source>
        <dbReference type="SAM" id="Phobius"/>
    </source>
</evidence>
<dbReference type="Pfam" id="PF02163">
    <property type="entry name" value="Peptidase_M50"/>
    <property type="match status" value="1"/>
</dbReference>
<feature type="transmembrane region" description="Helical" evidence="5">
    <location>
        <begin position="122"/>
        <end position="144"/>
    </location>
</feature>
<dbReference type="AlphaFoldDB" id="A0A075G3K4"/>
<proteinExistence type="predicted"/>
<organism evidence="7">
    <name type="scientific">uncultured marine group II/III euryarchaeote AD1000_78_C07</name>
    <dbReference type="NCBI Taxonomy" id="1457811"/>
    <lineage>
        <taxon>Archaea</taxon>
        <taxon>Methanobacteriati</taxon>
        <taxon>Methanobacteriota</taxon>
        <taxon>environmental samples</taxon>
    </lineage>
</organism>
<evidence type="ECO:0000259" key="6">
    <source>
        <dbReference type="Pfam" id="PF02163"/>
    </source>
</evidence>
<keyword evidence="2 5" id="KW-0812">Transmembrane</keyword>
<evidence type="ECO:0000256" key="1">
    <source>
        <dbReference type="ARBA" id="ARBA00004141"/>
    </source>
</evidence>
<evidence type="ECO:0000256" key="3">
    <source>
        <dbReference type="ARBA" id="ARBA00022989"/>
    </source>
</evidence>
<dbReference type="GO" id="GO:0016020">
    <property type="term" value="C:membrane"/>
    <property type="evidence" value="ECO:0007669"/>
    <property type="project" value="UniProtKB-SubCell"/>
</dbReference>
<keyword evidence="4 5" id="KW-0472">Membrane</keyword>
<dbReference type="GO" id="GO:0006508">
    <property type="term" value="P:proteolysis"/>
    <property type="evidence" value="ECO:0007669"/>
    <property type="project" value="UniProtKB-KW"/>
</dbReference>
<keyword evidence="7" id="KW-0378">Hydrolase</keyword>
<feature type="domain" description="Peptidase M50" evidence="6">
    <location>
        <begin position="123"/>
        <end position="178"/>
    </location>
</feature>
<feature type="transmembrane region" description="Helical" evidence="5">
    <location>
        <begin position="193"/>
        <end position="211"/>
    </location>
</feature>
<dbReference type="GO" id="GO:0008233">
    <property type="term" value="F:peptidase activity"/>
    <property type="evidence" value="ECO:0007669"/>
    <property type="project" value="UniProtKB-KW"/>
</dbReference>
<reference evidence="7" key="1">
    <citation type="journal article" date="2014" name="Genome Biol. Evol.">
        <title>Pangenome evidence for extensive interdomain horizontal transfer affecting lineage core and shell genes in uncultured planktonic thaumarchaeota and euryarchaeota.</title>
        <authorList>
            <person name="Deschamps P."/>
            <person name="Zivanovic Y."/>
            <person name="Moreira D."/>
            <person name="Rodriguez-Valera F."/>
            <person name="Lopez-Garcia P."/>
        </authorList>
    </citation>
    <scope>NUCLEOTIDE SEQUENCE</scope>
</reference>
<accession>A0A075G3K4</accession>
<keyword evidence="3 5" id="KW-1133">Transmembrane helix</keyword>
<dbReference type="EMBL" id="KF900477">
    <property type="protein sequence ID" value="AIE96382.1"/>
    <property type="molecule type" value="Genomic_DNA"/>
</dbReference>
<evidence type="ECO:0000256" key="2">
    <source>
        <dbReference type="ARBA" id="ARBA00022692"/>
    </source>
</evidence>
<keyword evidence="7" id="KW-0645">Protease</keyword>
<name>A0A075G3K4_9EURY</name>
<evidence type="ECO:0000256" key="4">
    <source>
        <dbReference type="ARBA" id="ARBA00023136"/>
    </source>
</evidence>
<sequence length="215" mass="23203">MVSHPDSNGDRSEREITVTLGDRYEYYVGLCGGDSACVEETEGLLVEMGVENGDAFLGVSGLRSSSSSVDYYSSILSGEYAVSQSALGAAVTPLAMIGVPIQHDGQTMLLEERAMLEASEGAIASALGTAGMLILFDFLFWLVWINFLLGFANLIPMVPFDGGHIVKDGVHSILSRLTSGIHPMRVELMAERISRMGNFLILFIVVLPIMLPRLV</sequence>